<evidence type="ECO:0000259" key="16">
    <source>
        <dbReference type="PROSITE" id="PS50850"/>
    </source>
</evidence>
<proteinExistence type="inferred from homology"/>
<keyword evidence="10" id="KW-0325">Glycoprotein</keyword>
<dbReference type="GO" id="GO:0022857">
    <property type="term" value="F:transmembrane transporter activity"/>
    <property type="evidence" value="ECO:0007669"/>
    <property type="project" value="InterPro"/>
</dbReference>
<protein>
    <recommendedName>
        <fullName evidence="12">Efflux pump dotC</fullName>
    </recommendedName>
    <alternativeName>
        <fullName evidence="13">Dothistromin biosynthesis protein C</fullName>
    </alternativeName>
</protein>
<dbReference type="InterPro" id="IPR020846">
    <property type="entry name" value="MFS_dom"/>
</dbReference>
<organism evidence="17 18">
    <name type="scientific">Lecanosticta acicola</name>
    <dbReference type="NCBI Taxonomy" id="111012"/>
    <lineage>
        <taxon>Eukaryota</taxon>
        <taxon>Fungi</taxon>
        <taxon>Dikarya</taxon>
        <taxon>Ascomycota</taxon>
        <taxon>Pezizomycotina</taxon>
        <taxon>Dothideomycetes</taxon>
        <taxon>Dothideomycetidae</taxon>
        <taxon>Mycosphaerellales</taxon>
        <taxon>Mycosphaerellaceae</taxon>
        <taxon>Lecanosticta</taxon>
    </lineage>
</organism>
<feature type="transmembrane region" description="Helical" evidence="15">
    <location>
        <begin position="532"/>
        <end position="550"/>
    </location>
</feature>
<evidence type="ECO:0000256" key="9">
    <source>
        <dbReference type="ARBA" id="ARBA00023136"/>
    </source>
</evidence>
<feature type="transmembrane region" description="Helical" evidence="15">
    <location>
        <begin position="129"/>
        <end position="147"/>
    </location>
</feature>
<reference evidence="17" key="1">
    <citation type="submission" date="2023-11" db="EMBL/GenBank/DDBJ databases">
        <authorList>
            <person name="Alioto T."/>
            <person name="Alioto T."/>
            <person name="Gomez Garrido J."/>
        </authorList>
    </citation>
    <scope>NUCLEOTIDE SEQUENCE</scope>
</reference>
<dbReference type="Pfam" id="PF07690">
    <property type="entry name" value="MFS_1"/>
    <property type="match status" value="1"/>
</dbReference>
<feature type="transmembrane region" description="Helical" evidence="15">
    <location>
        <begin position="417"/>
        <end position="438"/>
    </location>
</feature>
<evidence type="ECO:0000256" key="3">
    <source>
        <dbReference type="ARBA" id="ARBA00007520"/>
    </source>
</evidence>
<keyword evidence="8 15" id="KW-1133">Transmembrane helix</keyword>
<feature type="region of interest" description="Disordered" evidence="14">
    <location>
        <begin position="1"/>
        <end position="54"/>
    </location>
</feature>
<feature type="transmembrane region" description="Helical" evidence="15">
    <location>
        <begin position="153"/>
        <end position="174"/>
    </location>
</feature>
<evidence type="ECO:0000256" key="13">
    <source>
        <dbReference type="ARBA" id="ARBA00083178"/>
    </source>
</evidence>
<dbReference type="AlphaFoldDB" id="A0AAI9EFB0"/>
<dbReference type="Proteomes" id="UP001296104">
    <property type="component" value="Unassembled WGS sequence"/>
</dbReference>
<keyword evidence="6" id="KW-0926">Vacuole</keyword>
<dbReference type="FunFam" id="1.20.1250.20:FF:000196">
    <property type="entry name" value="MFS toxin efflux pump (AflT)"/>
    <property type="match status" value="1"/>
</dbReference>
<evidence type="ECO:0000256" key="12">
    <source>
        <dbReference type="ARBA" id="ARBA00069956"/>
    </source>
</evidence>
<feature type="transmembrane region" description="Helical" evidence="15">
    <location>
        <begin position="323"/>
        <end position="347"/>
    </location>
</feature>
<evidence type="ECO:0000256" key="6">
    <source>
        <dbReference type="ARBA" id="ARBA00022554"/>
    </source>
</evidence>
<dbReference type="GO" id="GO:0005886">
    <property type="term" value="C:plasma membrane"/>
    <property type="evidence" value="ECO:0007669"/>
    <property type="project" value="UniProtKB-SubCell"/>
</dbReference>
<dbReference type="PRINTS" id="PR01036">
    <property type="entry name" value="TCRTETB"/>
</dbReference>
<keyword evidence="5" id="KW-1003">Cell membrane</keyword>
<keyword evidence="9 15" id="KW-0472">Membrane</keyword>
<gene>
    <name evidence="17" type="ORF">LECACI_7A009530</name>
</gene>
<feature type="transmembrane region" description="Helical" evidence="15">
    <location>
        <begin position="251"/>
        <end position="271"/>
    </location>
</feature>
<evidence type="ECO:0000256" key="8">
    <source>
        <dbReference type="ARBA" id="ARBA00022989"/>
    </source>
</evidence>
<keyword evidence="18" id="KW-1185">Reference proteome</keyword>
<dbReference type="PROSITE" id="PS50850">
    <property type="entry name" value="MFS"/>
    <property type="match status" value="1"/>
</dbReference>
<sequence length="571" mass="60942">MKDIEKQQQGPLNDSTSESKESPHRPEDAGLADESKDNVDEKGSQPPPAPAGGRSRTQIILLMSSLGVAVFLAAVDQVIVATALPAIADSLGASSSTYAWIASSYLIANASSIPIWGRISDIFGRKPSILSANVIFMVGSLISALAHDLTTLIAGRAVQGLGGGGLLVLANICISDIFSLRERGFYLSIVGGVWAIASSIGPLLGGAFAEYVTWRWCFWINLPIDAVSLVGLFFFLDVHNPRTPILDGIKAIDWLGALTSTGGTIMFLLGLDFGGSVYPWRSAPVICLIVFGVVTWALFVLIQWKVASFPLSPLRIFQSRSTAAIMILCFFHAVAFISAVFYLPLYFQAVLGASPFFSGVWILALALPLAVASVVSGMVILKTGHYLGPIIGGMVFLTLGVGLFIDFPDYRSWPRIIIYQIIASLGMGPVFQAPIVALQTKLQPKDIAAGTSAFQFLRQLSSGIGVVIGQVILTSQVRQKASLFTGSGIPASIASQLQSGSLVTAIRLRPELNNAGELDAVKMAYTESLSTMWIFFTCASACGLVASLFIGQQVLTKKHQEFKTGLQTQKT</sequence>
<feature type="transmembrane region" description="Helical" evidence="15">
    <location>
        <begin position="218"/>
        <end position="239"/>
    </location>
</feature>
<dbReference type="InterPro" id="IPR011701">
    <property type="entry name" value="MFS"/>
</dbReference>
<dbReference type="Gene3D" id="1.20.1250.20">
    <property type="entry name" value="MFS general substrate transporter like domains"/>
    <property type="match status" value="1"/>
</dbReference>
<evidence type="ECO:0000256" key="11">
    <source>
        <dbReference type="ARBA" id="ARBA00057269"/>
    </source>
</evidence>
<evidence type="ECO:0000256" key="1">
    <source>
        <dbReference type="ARBA" id="ARBA00004128"/>
    </source>
</evidence>
<keyword evidence="4" id="KW-0813">Transport</keyword>
<comment type="similarity">
    <text evidence="3">Belongs to the major facilitator superfamily. TCR/Tet family.</text>
</comment>
<feature type="transmembrane region" description="Helical" evidence="15">
    <location>
        <begin position="386"/>
        <end position="405"/>
    </location>
</feature>
<dbReference type="PANTHER" id="PTHR23501">
    <property type="entry name" value="MAJOR FACILITATOR SUPERFAMILY"/>
    <property type="match status" value="1"/>
</dbReference>
<comment type="caution">
    <text evidence="17">The sequence shown here is derived from an EMBL/GenBank/DDBJ whole genome shotgun (WGS) entry which is preliminary data.</text>
</comment>
<evidence type="ECO:0000313" key="17">
    <source>
        <dbReference type="EMBL" id="CAK4034372.1"/>
    </source>
</evidence>
<evidence type="ECO:0000256" key="15">
    <source>
        <dbReference type="SAM" id="Phobius"/>
    </source>
</evidence>
<dbReference type="SUPFAM" id="SSF103473">
    <property type="entry name" value="MFS general substrate transporter"/>
    <property type="match status" value="1"/>
</dbReference>
<evidence type="ECO:0000256" key="14">
    <source>
        <dbReference type="SAM" id="MobiDB-lite"/>
    </source>
</evidence>
<evidence type="ECO:0000256" key="2">
    <source>
        <dbReference type="ARBA" id="ARBA00004651"/>
    </source>
</evidence>
<accession>A0AAI9EFB0</accession>
<feature type="compositionally biased region" description="Polar residues" evidence="14">
    <location>
        <begin position="7"/>
        <end position="16"/>
    </location>
</feature>
<evidence type="ECO:0000256" key="7">
    <source>
        <dbReference type="ARBA" id="ARBA00022692"/>
    </source>
</evidence>
<dbReference type="EMBL" id="CAVMBE010000115">
    <property type="protein sequence ID" value="CAK4034372.1"/>
    <property type="molecule type" value="Genomic_DNA"/>
</dbReference>
<dbReference type="InterPro" id="IPR036259">
    <property type="entry name" value="MFS_trans_sf"/>
</dbReference>
<evidence type="ECO:0000313" key="18">
    <source>
        <dbReference type="Proteomes" id="UP001296104"/>
    </source>
</evidence>
<dbReference type="FunFam" id="1.20.1720.10:FF:000014">
    <property type="entry name" value="MFS drug transporter, putative"/>
    <property type="match status" value="1"/>
</dbReference>
<comment type="function">
    <text evidence="11">Efflux pump; part of the gene cluster that mediates the biosynthesis of dothistromin (DOTH), a polyketide toxin very similar in structure to the aflatoxin precursor, versicolorin B. One function of dotC may be to transport early-stage dothistromin biosynthetic intermediates from the cytoplasm into vacuoles, thereby affecting the rate of dothistromin production.</text>
</comment>
<evidence type="ECO:0000256" key="10">
    <source>
        <dbReference type="ARBA" id="ARBA00023180"/>
    </source>
</evidence>
<comment type="subcellular location">
    <subcellularLocation>
        <location evidence="2">Cell membrane</location>
        <topology evidence="2">Multi-pass membrane protein</topology>
    </subcellularLocation>
    <subcellularLocation>
        <location evidence="1">Vacuole membrane</location>
        <topology evidence="1">Multi-pass membrane protein</topology>
    </subcellularLocation>
</comment>
<dbReference type="GO" id="GO:0005774">
    <property type="term" value="C:vacuolar membrane"/>
    <property type="evidence" value="ECO:0007669"/>
    <property type="project" value="UniProtKB-SubCell"/>
</dbReference>
<dbReference type="Gene3D" id="1.20.1720.10">
    <property type="entry name" value="Multidrug resistance protein D"/>
    <property type="match status" value="1"/>
</dbReference>
<dbReference type="PANTHER" id="PTHR23501:SF102">
    <property type="entry name" value="DRUG TRANSPORTER, PUTATIVE (AFU_ORTHOLOGUE AFUA_3G08530)-RELATED"/>
    <property type="match status" value="1"/>
</dbReference>
<keyword evidence="7 15" id="KW-0812">Transmembrane</keyword>
<feature type="compositionally biased region" description="Basic and acidic residues" evidence="14">
    <location>
        <begin position="17"/>
        <end position="43"/>
    </location>
</feature>
<feature type="transmembrane region" description="Helical" evidence="15">
    <location>
        <begin position="186"/>
        <end position="212"/>
    </location>
</feature>
<feature type="transmembrane region" description="Helical" evidence="15">
    <location>
        <begin position="359"/>
        <end position="381"/>
    </location>
</feature>
<feature type="domain" description="Major facilitator superfamily (MFS) profile" evidence="16">
    <location>
        <begin position="62"/>
        <end position="513"/>
    </location>
</feature>
<dbReference type="CDD" id="cd17502">
    <property type="entry name" value="MFS_Azr1_MDR_like"/>
    <property type="match status" value="1"/>
</dbReference>
<evidence type="ECO:0000256" key="5">
    <source>
        <dbReference type="ARBA" id="ARBA00022475"/>
    </source>
</evidence>
<name>A0AAI9EFB0_9PEZI</name>
<feature type="transmembrane region" description="Helical" evidence="15">
    <location>
        <begin position="283"/>
        <end position="302"/>
    </location>
</feature>
<feature type="transmembrane region" description="Helical" evidence="15">
    <location>
        <begin position="59"/>
        <end position="86"/>
    </location>
</feature>
<feature type="transmembrane region" description="Helical" evidence="15">
    <location>
        <begin position="98"/>
        <end position="117"/>
    </location>
</feature>
<evidence type="ECO:0000256" key="4">
    <source>
        <dbReference type="ARBA" id="ARBA00022448"/>
    </source>
</evidence>